<evidence type="ECO:0000313" key="2">
    <source>
        <dbReference type="EMBL" id="MBI6548249.1"/>
    </source>
</evidence>
<dbReference type="Pfam" id="PF25136">
    <property type="entry name" value="DUF7823"/>
    <property type="match status" value="1"/>
</dbReference>
<accession>A0ABS0U309</accession>
<dbReference type="EMBL" id="JACOII010000024">
    <property type="protein sequence ID" value="MBI6548249.1"/>
    <property type="molecule type" value="Genomic_DNA"/>
</dbReference>
<proteinExistence type="predicted"/>
<reference evidence="2 3" key="1">
    <citation type="submission" date="2020-08" db="EMBL/GenBank/DDBJ databases">
        <title>Description of Xenorhabdus lircayensis sp. nov., the symbiotic bacterium associated with the entomopathogenic nematode Steirnernema unicornum.</title>
        <authorList>
            <person name="Castaneda-Alvarez C."/>
            <person name="Prodan S."/>
            <person name="Zamorano A."/>
            <person name="San-Blas E."/>
            <person name="Aballay E."/>
        </authorList>
    </citation>
    <scope>NUCLEOTIDE SEQUENCE [LARGE SCALE GENOMIC DNA]</scope>
    <source>
        <strain evidence="2 3">VLS</strain>
    </source>
</reference>
<evidence type="ECO:0000313" key="3">
    <source>
        <dbReference type="Proteomes" id="UP000696184"/>
    </source>
</evidence>
<protein>
    <recommendedName>
        <fullName evidence="1">DUF7823 domain-containing protein</fullName>
    </recommendedName>
</protein>
<feature type="domain" description="DUF7823" evidence="1">
    <location>
        <begin position="58"/>
        <end position="170"/>
    </location>
</feature>
<dbReference type="RefSeq" id="WP_198689043.1">
    <property type="nucleotide sequence ID" value="NZ_CAWPUD010000021.1"/>
</dbReference>
<dbReference type="Proteomes" id="UP000696184">
    <property type="component" value="Unassembled WGS sequence"/>
</dbReference>
<name>A0ABS0U309_9GAMM</name>
<organism evidence="2 3">
    <name type="scientific">Xenorhabdus lircayensis</name>
    <dbReference type="NCBI Taxonomy" id="2763499"/>
    <lineage>
        <taxon>Bacteria</taxon>
        <taxon>Pseudomonadati</taxon>
        <taxon>Pseudomonadota</taxon>
        <taxon>Gammaproteobacteria</taxon>
        <taxon>Enterobacterales</taxon>
        <taxon>Morganellaceae</taxon>
        <taxon>Xenorhabdus</taxon>
    </lineage>
</organism>
<sequence length="172" mass="19648">MSEINNPKIDLEDIVLVIDVVLGTAPDDGVTLGLNEENIETRWGYLGEEWAGLENSRAFGCLAVIQNNSALVKTNYFYWSEFKRSPDYLLFYWGVGTRNDKKNADKTFNLFMKKSLYITVDDVVYDLGRGEDWASEDLGAMVTYSGADARKLSIVLKKTGEIKRFYCNWRDQ</sequence>
<evidence type="ECO:0000259" key="1">
    <source>
        <dbReference type="Pfam" id="PF25136"/>
    </source>
</evidence>
<comment type="caution">
    <text evidence="2">The sequence shown here is derived from an EMBL/GenBank/DDBJ whole genome shotgun (WGS) entry which is preliminary data.</text>
</comment>
<keyword evidence="3" id="KW-1185">Reference proteome</keyword>
<gene>
    <name evidence="2" type="ORF">H8A87_05800</name>
</gene>
<dbReference type="InterPro" id="IPR056725">
    <property type="entry name" value="DUF7823"/>
</dbReference>